<dbReference type="CDD" id="cd00054">
    <property type="entry name" value="EGF_CA"/>
    <property type="match status" value="1"/>
</dbReference>
<dbReference type="InterPro" id="IPR000742">
    <property type="entry name" value="EGF"/>
</dbReference>
<dbReference type="Gene3D" id="2.60.120.200">
    <property type="match status" value="2"/>
</dbReference>
<keyword evidence="6" id="KW-0245">EGF-like domain</keyword>
<evidence type="ECO:0000313" key="11">
    <source>
        <dbReference type="Proteomes" id="UP001159405"/>
    </source>
</evidence>
<dbReference type="SUPFAM" id="SSF49899">
    <property type="entry name" value="Concanavalin A-like lectins/glucanases"/>
    <property type="match status" value="2"/>
</dbReference>
<organism evidence="10 11">
    <name type="scientific">Porites lobata</name>
    <dbReference type="NCBI Taxonomy" id="104759"/>
    <lineage>
        <taxon>Eukaryota</taxon>
        <taxon>Metazoa</taxon>
        <taxon>Cnidaria</taxon>
        <taxon>Anthozoa</taxon>
        <taxon>Hexacorallia</taxon>
        <taxon>Scleractinia</taxon>
        <taxon>Fungiina</taxon>
        <taxon>Poritidae</taxon>
        <taxon>Porites</taxon>
    </lineage>
</organism>
<evidence type="ECO:0000256" key="5">
    <source>
        <dbReference type="ARBA" id="ARBA00023180"/>
    </source>
</evidence>
<name>A0ABN8PUG7_9CNID</name>
<reference evidence="10 11" key="1">
    <citation type="submission" date="2022-05" db="EMBL/GenBank/DDBJ databases">
        <authorList>
            <consortium name="Genoscope - CEA"/>
            <person name="William W."/>
        </authorList>
    </citation>
    <scope>NUCLEOTIDE SEQUENCE [LARGE SCALE GENOMIC DNA]</scope>
</reference>
<dbReference type="InterPro" id="IPR001759">
    <property type="entry name" value="PTX_dom"/>
</dbReference>
<dbReference type="Pfam" id="PF00354">
    <property type="entry name" value="Pentaxin"/>
    <property type="match status" value="2"/>
</dbReference>
<evidence type="ECO:0000256" key="1">
    <source>
        <dbReference type="ARBA" id="ARBA00001913"/>
    </source>
</evidence>
<dbReference type="SMART" id="SM00159">
    <property type="entry name" value="PTX"/>
    <property type="match status" value="2"/>
</dbReference>
<evidence type="ECO:0000256" key="2">
    <source>
        <dbReference type="ARBA" id="ARBA00022723"/>
    </source>
</evidence>
<dbReference type="Pfam" id="PF00024">
    <property type="entry name" value="PAN_1"/>
    <property type="match status" value="1"/>
</dbReference>
<feature type="domain" description="Pentraxin (PTX)" evidence="9">
    <location>
        <begin position="305"/>
        <end position="507"/>
    </location>
</feature>
<feature type="domain" description="EGF-like" evidence="7">
    <location>
        <begin position="264"/>
        <end position="304"/>
    </location>
</feature>
<evidence type="ECO:0000256" key="4">
    <source>
        <dbReference type="ARBA" id="ARBA00023157"/>
    </source>
</evidence>
<dbReference type="Gene3D" id="3.50.4.10">
    <property type="entry name" value="Hepatocyte Growth Factor"/>
    <property type="match status" value="1"/>
</dbReference>
<comment type="caution">
    <text evidence="10">The sequence shown here is derived from an EMBL/GenBank/DDBJ whole genome shotgun (WGS) entry which is preliminary data.</text>
</comment>
<evidence type="ECO:0000259" key="8">
    <source>
        <dbReference type="PROSITE" id="PS50948"/>
    </source>
</evidence>
<dbReference type="Proteomes" id="UP001159405">
    <property type="component" value="Unassembled WGS sequence"/>
</dbReference>
<dbReference type="InterPro" id="IPR003609">
    <property type="entry name" value="Pan_app"/>
</dbReference>
<feature type="domain" description="Pentraxin (PTX)" evidence="9">
    <location>
        <begin position="516"/>
        <end position="718"/>
    </location>
</feature>
<feature type="domain" description="Apple" evidence="8">
    <location>
        <begin position="175"/>
        <end position="265"/>
    </location>
</feature>
<keyword evidence="2" id="KW-0479">Metal-binding</keyword>
<dbReference type="PROSITE" id="PS00022">
    <property type="entry name" value="EGF_1"/>
    <property type="match status" value="1"/>
</dbReference>
<evidence type="ECO:0000256" key="3">
    <source>
        <dbReference type="ARBA" id="ARBA00022837"/>
    </source>
</evidence>
<evidence type="ECO:0000313" key="10">
    <source>
        <dbReference type="EMBL" id="CAH3151061.1"/>
    </source>
</evidence>
<evidence type="ECO:0000259" key="9">
    <source>
        <dbReference type="PROSITE" id="PS51828"/>
    </source>
</evidence>
<dbReference type="Gene3D" id="2.10.25.10">
    <property type="entry name" value="Laminin"/>
    <property type="match status" value="1"/>
</dbReference>
<dbReference type="InterPro" id="IPR051360">
    <property type="entry name" value="Neuronal_Pentraxin_Related"/>
</dbReference>
<accession>A0ABN8PUG7</accession>
<dbReference type="InterPro" id="IPR013320">
    <property type="entry name" value="ConA-like_dom_sf"/>
</dbReference>
<feature type="disulfide bond" evidence="6">
    <location>
        <begin position="294"/>
        <end position="303"/>
    </location>
</feature>
<dbReference type="PANTHER" id="PTHR19277:SF125">
    <property type="entry name" value="B6"/>
    <property type="match status" value="1"/>
</dbReference>
<keyword evidence="3" id="KW-0106">Calcium</keyword>
<comment type="cofactor">
    <cofactor evidence="1">
        <name>Ca(2+)</name>
        <dbReference type="ChEBI" id="CHEBI:29108"/>
    </cofactor>
</comment>
<keyword evidence="4 6" id="KW-1015">Disulfide bond</keyword>
<proteinExistence type="predicted"/>
<sequence length="722" mass="81441">MGDFGCGGGGWTLAMKTDGTKRTFDYKSHFWTSKNEYNLAGGKTGFDTQETKLPSYWETNFSKICLGMRIGNQTNFITINRQASSLYSLIADGIYRATPLGRNYWKTLIGSQASLQPNCNREGFNAACGRRNGTRDKVRVRIGILGNNENDCRTVDSRIGIGFGMGGFPDDSNTCGNVATNRPDNGERRITTMDKALHNFTIHSRNVRSQIECSLWCLRHQLCRSFNYQNEAGKLHICELNNETALTMPHDLVHRTGFAYFDFGMNPCLNANCQNGGTCYQTLKRPSASYICQCKLRYYGNHCQHLLGFRFTNSSSGDHASVQVKGNAEINCLTVCLRFKATQLENGTGTLLSFVNNDSAFVVQLHVNRTVRIRMKNHCSDFTYVSLLDNTFHHVCFTWENNVGNLSLYIDGLLIGQKQSVLLRHSIKSSGTLVLGQLQEIIAGNVVLKESYLGDITDVNMWSSVLTWSVISEQSRLCYRYSGDLLSWSSFSSGLLQFHKREDSIPAECRGFDPSSTFDIEFPRRTNQDYVLLKEALPALSAFTVSLFVSFTDHGDKTYFNYFAQGAMNEIFFHERDAKFIIWIKRKSRSHQLQISPNALWHHLAVTWENVNGSYEIFVNGKFRERGEDLAKGTLIIPEGNIVLGNDKDSHVPAGFEARDAFVGNISRVNVWDYVLPRETIELLSQRCGLENGKTVGWRDFKNGSFNGEAFIREPSSCQRVE</sequence>
<dbReference type="PROSITE" id="PS50026">
    <property type="entry name" value="EGF_3"/>
    <property type="match status" value="1"/>
</dbReference>
<dbReference type="EMBL" id="CALNXK010000090">
    <property type="protein sequence ID" value="CAH3151061.1"/>
    <property type="molecule type" value="Genomic_DNA"/>
</dbReference>
<keyword evidence="5" id="KW-0325">Glycoprotein</keyword>
<dbReference type="SUPFAM" id="SSF57196">
    <property type="entry name" value="EGF/Laminin"/>
    <property type="match status" value="1"/>
</dbReference>
<dbReference type="PANTHER" id="PTHR19277">
    <property type="entry name" value="PENTRAXIN"/>
    <property type="match status" value="1"/>
</dbReference>
<dbReference type="SUPFAM" id="SSF57414">
    <property type="entry name" value="Hairpin loop containing domain-like"/>
    <property type="match status" value="1"/>
</dbReference>
<gene>
    <name evidence="10" type="ORF">PLOB_00048404</name>
</gene>
<evidence type="ECO:0000259" key="7">
    <source>
        <dbReference type="PROSITE" id="PS50026"/>
    </source>
</evidence>
<dbReference type="PRINTS" id="PR00895">
    <property type="entry name" value="PENTAXIN"/>
</dbReference>
<comment type="caution">
    <text evidence="6">Lacks conserved residue(s) required for the propagation of feature annotation.</text>
</comment>
<dbReference type="SMART" id="SM00181">
    <property type="entry name" value="EGF"/>
    <property type="match status" value="1"/>
</dbReference>
<keyword evidence="11" id="KW-1185">Reference proteome</keyword>
<dbReference type="PROSITE" id="PS50948">
    <property type="entry name" value="PAN"/>
    <property type="match status" value="1"/>
</dbReference>
<dbReference type="PROSITE" id="PS51828">
    <property type="entry name" value="PTX_2"/>
    <property type="match status" value="2"/>
</dbReference>
<evidence type="ECO:0000256" key="6">
    <source>
        <dbReference type="PROSITE-ProRule" id="PRU00076"/>
    </source>
</evidence>
<protein>
    <submittedName>
        <fullName evidence="10">Uncharacterized protein</fullName>
    </submittedName>
</protein>